<dbReference type="PANTHER" id="PTHR12378">
    <property type="entry name" value="DESUMOYLATING ISOPEPTIDASE"/>
    <property type="match status" value="1"/>
</dbReference>
<comment type="similarity">
    <text evidence="1">Belongs to the DeSI family.</text>
</comment>
<sequence length="528" mass="56855">MDRKQPPRSPGRLQRPWHWAAALAPLALVVVLLFCVALRLRLYAVVEVNLRHYYHLFVFFAIVPGLLLYLALSWGAGDRALKANWSVHASRAVALVAAHGTVWQPTAAPSPSSRGPLPEGAASSPATPAAAQAELVPDAATGEANSETAKTAVINEANELASPARGEEAAMEVAAAPAETVEPESRSFVGHTDFEAAAADQYDAMTAAAAAVLRSAGQASSSSSPAGLVARGRVVNIDPLDADDEDEIEEGDIESLDSSPTSPISPSTCGKSSREQHLPRLQRHMPGLPEENCGTPVLLHIYDVSLSSSVQKLNKVLAHSLSPLKFGGIFHAGVEISSAAEWSYGYTACGTGVHSGVPTKHPCHHYRETLLIGQTFLTREKIASVIDALKVEYKGGDYHLVRRNCCHFASDLCSKLGAGEIPGWIQRIAWIGESVLGMSQGLEQHFRTTHLSRSVAPPAANQAVEGRQNPGWLDVGRQVTAVLDGRKFLWYQIAARCRLEAKLPSRGSVILKYRLEEKITVWPVPHWF</sequence>
<gene>
    <name evidence="7" type="ORF">PGLA2088_LOCUS47529</name>
</gene>
<keyword evidence="5" id="KW-0472">Membrane</keyword>
<evidence type="ECO:0000313" key="7">
    <source>
        <dbReference type="EMBL" id="CAE8734869.1"/>
    </source>
</evidence>
<feature type="domain" description="PPPDE" evidence="6">
    <location>
        <begin position="295"/>
        <end position="440"/>
    </location>
</feature>
<dbReference type="Gene3D" id="3.90.1720.30">
    <property type="entry name" value="PPPDE domains"/>
    <property type="match status" value="1"/>
</dbReference>
<dbReference type="GO" id="GO:0006508">
    <property type="term" value="P:proteolysis"/>
    <property type="evidence" value="ECO:0007669"/>
    <property type="project" value="UniProtKB-KW"/>
</dbReference>
<comment type="caution">
    <text evidence="7">The sequence shown here is derived from an EMBL/GenBank/DDBJ whole genome shotgun (WGS) entry which is preliminary data.</text>
</comment>
<dbReference type="Proteomes" id="UP000626109">
    <property type="component" value="Unassembled WGS sequence"/>
</dbReference>
<feature type="compositionally biased region" description="Low complexity" evidence="4">
    <location>
        <begin position="121"/>
        <end position="132"/>
    </location>
</feature>
<dbReference type="PROSITE" id="PS51858">
    <property type="entry name" value="PPPDE"/>
    <property type="match status" value="1"/>
</dbReference>
<evidence type="ECO:0000313" key="8">
    <source>
        <dbReference type="Proteomes" id="UP000626109"/>
    </source>
</evidence>
<reference evidence="7" key="1">
    <citation type="submission" date="2021-02" db="EMBL/GenBank/DDBJ databases">
        <authorList>
            <person name="Dougan E. K."/>
            <person name="Rhodes N."/>
            <person name="Thang M."/>
            <person name="Chan C."/>
        </authorList>
    </citation>
    <scope>NUCLEOTIDE SEQUENCE</scope>
</reference>
<evidence type="ECO:0000259" key="6">
    <source>
        <dbReference type="PROSITE" id="PS51858"/>
    </source>
</evidence>
<name>A0A813LKQ6_POLGL</name>
<dbReference type="InterPro" id="IPR042266">
    <property type="entry name" value="PPPDE_sf"/>
</dbReference>
<feature type="region of interest" description="Disordered" evidence="4">
    <location>
        <begin position="106"/>
        <end position="132"/>
    </location>
</feature>
<protein>
    <recommendedName>
        <fullName evidence="6">PPPDE domain-containing protein</fullName>
    </recommendedName>
</protein>
<keyword evidence="5" id="KW-0812">Transmembrane</keyword>
<dbReference type="GO" id="GO:0101005">
    <property type="term" value="F:deubiquitinase activity"/>
    <property type="evidence" value="ECO:0007669"/>
    <property type="project" value="TreeGrafter"/>
</dbReference>
<feature type="region of interest" description="Disordered" evidence="4">
    <location>
        <begin position="249"/>
        <end position="276"/>
    </location>
</feature>
<dbReference type="Pfam" id="PF05903">
    <property type="entry name" value="Peptidase_C97"/>
    <property type="match status" value="1"/>
</dbReference>
<dbReference type="SMART" id="SM01179">
    <property type="entry name" value="DUF862"/>
    <property type="match status" value="1"/>
</dbReference>
<evidence type="ECO:0000256" key="5">
    <source>
        <dbReference type="SAM" id="Phobius"/>
    </source>
</evidence>
<feature type="transmembrane region" description="Helical" evidence="5">
    <location>
        <begin position="52"/>
        <end position="72"/>
    </location>
</feature>
<evidence type="ECO:0000256" key="3">
    <source>
        <dbReference type="ARBA" id="ARBA00022801"/>
    </source>
</evidence>
<feature type="region of interest" description="Disordered" evidence="4">
    <location>
        <begin position="160"/>
        <end position="184"/>
    </location>
</feature>
<organism evidence="7 8">
    <name type="scientific">Polarella glacialis</name>
    <name type="common">Dinoflagellate</name>
    <dbReference type="NCBI Taxonomy" id="89957"/>
    <lineage>
        <taxon>Eukaryota</taxon>
        <taxon>Sar</taxon>
        <taxon>Alveolata</taxon>
        <taxon>Dinophyceae</taxon>
        <taxon>Suessiales</taxon>
        <taxon>Suessiaceae</taxon>
        <taxon>Polarella</taxon>
    </lineage>
</organism>
<accession>A0A813LKQ6</accession>
<keyword evidence="3" id="KW-0378">Hydrolase</keyword>
<keyword evidence="5" id="KW-1133">Transmembrane helix</keyword>
<dbReference type="EMBL" id="CAJNNW010036485">
    <property type="protein sequence ID" value="CAE8734869.1"/>
    <property type="molecule type" value="Genomic_DNA"/>
</dbReference>
<dbReference type="AlphaFoldDB" id="A0A813LKQ6"/>
<dbReference type="GO" id="GO:0016579">
    <property type="term" value="P:protein deubiquitination"/>
    <property type="evidence" value="ECO:0007669"/>
    <property type="project" value="TreeGrafter"/>
</dbReference>
<evidence type="ECO:0000256" key="1">
    <source>
        <dbReference type="ARBA" id="ARBA00008140"/>
    </source>
</evidence>
<feature type="compositionally biased region" description="Low complexity" evidence="4">
    <location>
        <begin position="171"/>
        <end position="180"/>
    </location>
</feature>
<dbReference type="InterPro" id="IPR008580">
    <property type="entry name" value="PPPDE_dom"/>
</dbReference>
<evidence type="ECO:0000256" key="2">
    <source>
        <dbReference type="ARBA" id="ARBA00022670"/>
    </source>
</evidence>
<feature type="transmembrane region" description="Helical" evidence="5">
    <location>
        <begin position="20"/>
        <end position="40"/>
    </location>
</feature>
<feature type="compositionally biased region" description="Low complexity" evidence="4">
    <location>
        <begin position="256"/>
        <end position="268"/>
    </location>
</feature>
<keyword evidence="2" id="KW-0645">Protease</keyword>
<proteinExistence type="inferred from homology"/>
<dbReference type="PANTHER" id="PTHR12378:SF80">
    <property type="entry name" value="IP06716P-RELATED"/>
    <property type="match status" value="1"/>
</dbReference>
<evidence type="ECO:0000256" key="4">
    <source>
        <dbReference type="SAM" id="MobiDB-lite"/>
    </source>
</evidence>